<dbReference type="GO" id="GO:0004130">
    <property type="term" value="F:cytochrome-c peroxidase activity"/>
    <property type="evidence" value="ECO:0007669"/>
    <property type="project" value="TreeGrafter"/>
</dbReference>
<gene>
    <name evidence="8" type="ORF">GCM10007100_09330</name>
</gene>
<dbReference type="PROSITE" id="PS51007">
    <property type="entry name" value="CYTC"/>
    <property type="match status" value="1"/>
</dbReference>
<evidence type="ECO:0000313" key="8">
    <source>
        <dbReference type="EMBL" id="GHC45977.1"/>
    </source>
</evidence>
<evidence type="ECO:0000256" key="4">
    <source>
        <dbReference type="ARBA" id="ARBA00023002"/>
    </source>
</evidence>
<protein>
    <submittedName>
        <fullName evidence="8">Cytochrome c biogenesis protein CcsA</fullName>
    </submittedName>
</protein>
<evidence type="ECO:0000256" key="1">
    <source>
        <dbReference type="ARBA" id="ARBA00004196"/>
    </source>
</evidence>
<comment type="caution">
    <text evidence="8">The sequence shown here is derived from an EMBL/GenBank/DDBJ whole genome shotgun (WGS) entry which is preliminary data.</text>
</comment>
<dbReference type="Proteomes" id="UP000644507">
    <property type="component" value="Unassembled WGS sequence"/>
</dbReference>
<keyword evidence="2 6" id="KW-0349">Heme</keyword>
<evidence type="ECO:0000259" key="7">
    <source>
        <dbReference type="PROSITE" id="PS51007"/>
    </source>
</evidence>
<dbReference type="InterPro" id="IPR009056">
    <property type="entry name" value="Cyt_c-like_dom"/>
</dbReference>
<accession>A0A918WH23</accession>
<sequence length="529" mass="56746">MSRLRESGLFVLGMVFAGLLQAQDVRIESLAITGSEQTRLEFTDETGTASSLYEIWRSEALEKWSLANFCYQEGPLTEVLLPGSRKPREFYRMHRVVQTPGGVGAEGSGFALRDTSFPDAGAPDPELIDLGRDLFWDKELSGNRNISCATCHHTDLATGDALSLPVGEGATGLGLLRNTGVAGDAIHERVPRNAPHIFTMGAREMTVMFHDGRISVDPAEPSGYQNPAGASLPSGLDSALAVQAMFPVTSPTEMAGQAGENEIADFAAEEDWTALWNALAARLQAIPAYVSQFQAVIPDVIDADDITFVHAAKAIGAYEAAVFRSDNSPFDRFLRGDSDALDAEEMAGMKLFYGKAGCAQCHSGVMQTDQSFHAIAMPQVGPGKGHGVSGLEDWGRWGVTGNVEDKFRFRTPTLRNVALTGPYGHAGAYATLEAVVRHHLNPEKSLANYDASQLVLASRVDLDAIDLAVMNYAPSRQAIAEANELMPVELSESEIAQVIAFLHALTDPDTLDLSAEEPTAVPSGLPVPD</sequence>
<dbReference type="InterPro" id="IPR004852">
    <property type="entry name" value="Di-haem_cyt_c_peroxidsae"/>
</dbReference>
<reference evidence="8" key="2">
    <citation type="submission" date="2020-09" db="EMBL/GenBank/DDBJ databases">
        <authorList>
            <person name="Sun Q."/>
            <person name="Kim S."/>
        </authorList>
    </citation>
    <scope>NUCLEOTIDE SEQUENCE</scope>
    <source>
        <strain evidence="8">KCTC 12988</strain>
    </source>
</reference>
<dbReference type="Gene3D" id="1.10.760.10">
    <property type="entry name" value="Cytochrome c-like domain"/>
    <property type="match status" value="2"/>
</dbReference>
<dbReference type="InterPro" id="IPR051395">
    <property type="entry name" value="Cytochrome_c_Peroxidase/MauG"/>
</dbReference>
<dbReference type="GO" id="GO:0030313">
    <property type="term" value="C:cell envelope"/>
    <property type="evidence" value="ECO:0007669"/>
    <property type="project" value="UniProtKB-SubCell"/>
</dbReference>
<keyword evidence="3 6" id="KW-0479">Metal-binding</keyword>
<evidence type="ECO:0000256" key="3">
    <source>
        <dbReference type="ARBA" id="ARBA00022723"/>
    </source>
</evidence>
<evidence type="ECO:0000256" key="5">
    <source>
        <dbReference type="ARBA" id="ARBA00023004"/>
    </source>
</evidence>
<dbReference type="RefSeq" id="WP_229809387.1">
    <property type="nucleotide sequence ID" value="NZ_BMXI01000003.1"/>
</dbReference>
<dbReference type="SUPFAM" id="SSF46626">
    <property type="entry name" value="Cytochrome c"/>
    <property type="match status" value="2"/>
</dbReference>
<dbReference type="AlphaFoldDB" id="A0A918WH23"/>
<organism evidence="8 9">
    <name type="scientific">Roseibacillus persicicus</name>
    <dbReference type="NCBI Taxonomy" id="454148"/>
    <lineage>
        <taxon>Bacteria</taxon>
        <taxon>Pseudomonadati</taxon>
        <taxon>Verrucomicrobiota</taxon>
        <taxon>Verrucomicrobiia</taxon>
        <taxon>Verrucomicrobiales</taxon>
        <taxon>Verrucomicrobiaceae</taxon>
        <taxon>Roseibacillus</taxon>
    </lineage>
</organism>
<dbReference type="Pfam" id="PF03150">
    <property type="entry name" value="CCP_MauG"/>
    <property type="match status" value="1"/>
</dbReference>
<dbReference type="PANTHER" id="PTHR30600">
    <property type="entry name" value="CYTOCHROME C PEROXIDASE-RELATED"/>
    <property type="match status" value="1"/>
</dbReference>
<keyword evidence="4" id="KW-0560">Oxidoreductase</keyword>
<dbReference type="EMBL" id="BMXI01000003">
    <property type="protein sequence ID" value="GHC45977.1"/>
    <property type="molecule type" value="Genomic_DNA"/>
</dbReference>
<dbReference type="InterPro" id="IPR036909">
    <property type="entry name" value="Cyt_c-like_dom_sf"/>
</dbReference>
<proteinExistence type="predicted"/>
<evidence type="ECO:0000256" key="6">
    <source>
        <dbReference type="PROSITE-ProRule" id="PRU00433"/>
    </source>
</evidence>
<comment type="subcellular location">
    <subcellularLocation>
        <location evidence="1">Cell envelope</location>
    </subcellularLocation>
</comment>
<dbReference type="GO" id="GO:0009055">
    <property type="term" value="F:electron transfer activity"/>
    <property type="evidence" value="ECO:0007669"/>
    <property type="project" value="InterPro"/>
</dbReference>
<dbReference type="GO" id="GO:0020037">
    <property type="term" value="F:heme binding"/>
    <property type="evidence" value="ECO:0007669"/>
    <property type="project" value="InterPro"/>
</dbReference>
<keyword evidence="9" id="KW-1185">Reference proteome</keyword>
<name>A0A918WH23_9BACT</name>
<evidence type="ECO:0000313" key="9">
    <source>
        <dbReference type="Proteomes" id="UP000644507"/>
    </source>
</evidence>
<evidence type="ECO:0000256" key="2">
    <source>
        <dbReference type="ARBA" id="ARBA00022617"/>
    </source>
</evidence>
<feature type="domain" description="Cytochrome c" evidence="7">
    <location>
        <begin position="343"/>
        <end position="506"/>
    </location>
</feature>
<dbReference type="GO" id="GO:0046872">
    <property type="term" value="F:metal ion binding"/>
    <property type="evidence" value="ECO:0007669"/>
    <property type="project" value="UniProtKB-KW"/>
</dbReference>
<keyword evidence="5 6" id="KW-0408">Iron</keyword>
<reference evidence="8" key="1">
    <citation type="journal article" date="2014" name="Int. J. Syst. Evol. Microbiol.">
        <title>Complete genome sequence of Corynebacterium casei LMG S-19264T (=DSM 44701T), isolated from a smear-ripened cheese.</title>
        <authorList>
            <consortium name="US DOE Joint Genome Institute (JGI-PGF)"/>
            <person name="Walter F."/>
            <person name="Albersmeier A."/>
            <person name="Kalinowski J."/>
            <person name="Ruckert C."/>
        </authorList>
    </citation>
    <scope>NUCLEOTIDE SEQUENCE</scope>
    <source>
        <strain evidence="8">KCTC 12988</strain>
    </source>
</reference>